<dbReference type="RefSeq" id="XP_011430943.1">
    <property type="nucleotide sequence ID" value="XM_011432641.4"/>
</dbReference>
<feature type="domain" description="UBC core" evidence="2">
    <location>
        <begin position="77"/>
        <end position="225"/>
    </location>
</feature>
<evidence type="ECO:0000313" key="3">
    <source>
        <dbReference type="EnsemblMetazoa" id="G22552.5:cds"/>
    </source>
</evidence>
<keyword evidence="4" id="KW-1185">Reference proteome</keyword>
<dbReference type="OrthoDB" id="5596422at2759"/>
<dbReference type="KEGG" id="crg:105330744"/>
<dbReference type="PANTHER" id="PTHR24067">
    <property type="entry name" value="UBIQUITIN-CONJUGATING ENZYME E2"/>
    <property type="match status" value="1"/>
</dbReference>
<dbReference type="InterPro" id="IPR050113">
    <property type="entry name" value="Ub_conjugating_enzyme"/>
</dbReference>
<dbReference type="InterPro" id="IPR000608">
    <property type="entry name" value="UBC"/>
</dbReference>
<proteinExistence type="predicted"/>
<dbReference type="Pfam" id="PF00179">
    <property type="entry name" value="UQ_con"/>
    <property type="match status" value="1"/>
</dbReference>
<name>A0A8W8K9E9_MAGGI</name>
<feature type="region of interest" description="Disordered" evidence="1">
    <location>
        <begin position="1"/>
        <end position="51"/>
    </location>
</feature>
<dbReference type="SUPFAM" id="SSF54495">
    <property type="entry name" value="UBC-like"/>
    <property type="match status" value="1"/>
</dbReference>
<sequence length="292" mass="32822">MSQSTSPDQASSSSDSKSDDSFPVKEPTSVSKPLPKEGRRQLPPIPSPDTQLAMASEIKQRQNNMPKSGSNGHGQLFTEYKLMAEYNLLTTHKCPGCYVVPSALTPLIWHGVLFIRQGLYQEGIFRFILTIPENFPDGDCPSLVFSFPVFHPLVDSSTGELDVKRAFPKWRKSANHIWQVLLYARRVFYKIDTKLPWNKEAASLYDNEPEAFRKEVLKTVSASKEKIDEPVKSDDPHILRFTPLDPSVHEEVRKKMMSMQVSQNEPGGVKPGLSWMKPGSVQIFAREDSASA</sequence>
<organism evidence="3 4">
    <name type="scientific">Magallana gigas</name>
    <name type="common">Pacific oyster</name>
    <name type="synonym">Crassostrea gigas</name>
    <dbReference type="NCBI Taxonomy" id="29159"/>
    <lineage>
        <taxon>Eukaryota</taxon>
        <taxon>Metazoa</taxon>
        <taxon>Spiralia</taxon>
        <taxon>Lophotrochozoa</taxon>
        <taxon>Mollusca</taxon>
        <taxon>Bivalvia</taxon>
        <taxon>Autobranchia</taxon>
        <taxon>Pteriomorphia</taxon>
        <taxon>Ostreida</taxon>
        <taxon>Ostreoidea</taxon>
        <taxon>Ostreidae</taxon>
        <taxon>Magallana</taxon>
    </lineage>
</organism>
<dbReference type="RefSeq" id="XP_019923870.1">
    <property type="nucleotide sequence ID" value="XM_020068311.3"/>
</dbReference>
<dbReference type="CDD" id="cd23814">
    <property type="entry name" value="UEV_AKTIP"/>
    <property type="match status" value="1"/>
</dbReference>
<reference evidence="3" key="1">
    <citation type="submission" date="2022-08" db="UniProtKB">
        <authorList>
            <consortium name="EnsemblMetazoa"/>
        </authorList>
    </citation>
    <scope>IDENTIFICATION</scope>
    <source>
        <strain evidence="3">05x7-T-G4-1.051#20</strain>
    </source>
</reference>
<dbReference type="Gene3D" id="3.10.110.10">
    <property type="entry name" value="Ubiquitin Conjugating Enzyme"/>
    <property type="match status" value="1"/>
</dbReference>
<dbReference type="RefSeq" id="XP_011430945.1">
    <property type="nucleotide sequence ID" value="XM_011432643.4"/>
</dbReference>
<dbReference type="InterPro" id="IPR016135">
    <property type="entry name" value="UBQ-conjugating_enzyme/RWD"/>
</dbReference>
<dbReference type="AlphaFoldDB" id="A0A8W8K9E9"/>
<evidence type="ECO:0000259" key="2">
    <source>
        <dbReference type="PROSITE" id="PS50127"/>
    </source>
</evidence>
<dbReference type="GeneID" id="105330744"/>
<protein>
    <recommendedName>
        <fullName evidence="2">UBC core domain-containing protein</fullName>
    </recommendedName>
</protein>
<dbReference type="SMART" id="SM00212">
    <property type="entry name" value="UBCc"/>
    <property type="match status" value="1"/>
</dbReference>
<evidence type="ECO:0000313" key="4">
    <source>
        <dbReference type="Proteomes" id="UP000005408"/>
    </source>
</evidence>
<evidence type="ECO:0000256" key="1">
    <source>
        <dbReference type="SAM" id="MobiDB-lite"/>
    </source>
</evidence>
<dbReference type="Proteomes" id="UP000005408">
    <property type="component" value="Unassembled WGS sequence"/>
</dbReference>
<dbReference type="EnsemblMetazoa" id="G22552.5">
    <property type="protein sequence ID" value="G22552.5:cds"/>
    <property type="gene ID" value="G22552"/>
</dbReference>
<dbReference type="PROSITE" id="PS50127">
    <property type="entry name" value="UBC_2"/>
    <property type="match status" value="1"/>
</dbReference>
<feature type="compositionally biased region" description="Low complexity" evidence="1">
    <location>
        <begin position="1"/>
        <end position="15"/>
    </location>
</feature>
<accession>A0A8W8K9E9</accession>